<dbReference type="InterPro" id="IPR003195">
    <property type="entry name" value="TFIID_TAF13"/>
</dbReference>
<dbReference type="GO" id="GO:0046982">
    <property type="term" value="F:protein heterodimerization activity"/>
    <property type="evidence" value="ECO:0007669"/>
    <property type="project" value="InterPro"/>
</dbReference>
<comment type="caution">
    <text evidence="8">The sequence shown here is derived from an EMBL/GenBank/DDBJ whole genome shotgun (WGS) entry which is preliminary data.</text>
</comment>
<evidence type="ECO:0000256" key="3">
    <source>
        <dbReference type="ARBA" id="ARBA00023163"/>
    </source>
</evidence>
<organism evidence="8 9">
    <name type="scientific">Prymnesium parvum</name>
    <name type="common">Toxic golden alga</name>
    <dbReference type="NCBI Taxonomy" id="97485"/>
    <lineage>
        <taxon>Eukaryota</taxon>
        <taxon>Haptista</taxon>
        <taxon>Haptophyta</taxon>
        <taxon>Prymnesiophyceae</taxon>
        <taxon>Prymnesiales</taxon>
        <taxon>Prymnesiaceae</taxon>
        <taxon>Prymnesium</taxon>
    </lineage>
</organism>
<dbReference type="EMBL" id="JBGBPQ010000022">
    <property type="protein sequence ID" value="KAL1503198.1"/>
    <property type="molecule type" value="Genomic_DNA"/>
</dbReference>
<evidence type="ECO:0000256" key="5">
    <source>
        <dbReference type="ARBA" id="ARBA00038392"/>
    </source>
</evidence>
<dbReference type="GO" id="GO:0005634">
    <property type="term" value="C:nucleus"/>
    <property type="evidence" value="ECO:0007669"/>
    <property type="project" value="UniProtKB-SubCell"/>
</dbReference>
<feature type="region of interest" description="Disordered" evidence="7">
    <location>
        <begin position="1"/>
        <end position="36"/>
    </location>
</feature>
<keyword evidence="3" id="KW-0804">Transcription</keyword>
<gene>
    <name evidence="8" type="ORF">AB1Y20_011255</name>
</gene>
<keyword evidence="9" id="KW-1185">Reference proteome</keyword>
<dbReference type="PANTHER" id="PTHR11380">
    <property type="entry name" value="TRANSCRIPTION INITIATION FACTOR TFIID/SUPT3-RELATED"/>
    <property type="match status" value="1"/>
</dbReference>
<name>A0AB34IQ07_PRYPA</name>
<dbReference type="AlphaFoldDB" id="A0AB34IQ07"/>
<evidence type="ECO:0000313" key="8">
    <source>
        <dbReference type="EMBL" id="KAL1503198.1"/>
    </source>
</evidence>
<keyword evidence="4" id="KW-0539">Nucleus</keyword>
<evidence type="ECO:0000256" key="1">
    <source>
        <dbReference type="ARBA" id="ARBA00004123"/>
    </source>
</evidence>
<dbReference type="Pfam" id="PF02269">
    <property type="entry name" value="TFIID-18kDa"/>
    <property type="match status" value="1"/>
</dbReference>
<reference evidence="8 9" key="1">
    <citation type="journal article" date="2024" name="Science">
        <title>Giant polyketide synthase enzymes in the biosynthesis of giant marine polyether toxins.</title>
        <authorList>
            <person name="Fallon T.R."/>
            <person name="Shende V.V."/>
            <person name="Wierzbicki I.H."/>
            <person name="Pendleton A.L."/>
            <person name="Watervoot N.F."/>
            <person name="Auber R.P."/>
            <person name="Gonzalez D.J."/>
            <person name="Wisecaver J.H."/>
            <person name="Moore B.S."/>
        </authorList>
    </citation>
    <scope>NUCLEOTIDE SEQUENCE [LARGE SCALE GENOMIC DNA]</scope>
    <source>
        <strain evidence="8 9">12B1</strain>
    </source>
</reference>
<comment type="similarity">
    <text evidence="5">Belongs to the TAF13 family.</text>
</comment>
<evidence type="ECO:0000256" key="2">
    <source>
        <dbReference type="ARBA" id="ARBA00023015"/>
    </source>
</evidence>
<accession>A0AB34IQ07</accession>
<dbReference type="GO" id="GO:0006366">
    <property type="term" value="P:transcription by RNA polymerase II"/>
    <property type="evidence" value="ECO:0007669"/>
    <property type="project" value="InterPro"/>
</dbReference>
<dbReference type="SUPFAM" id="SSF47113">
    <property type="entry name" value="Histone-fold"/>
    <property type="match status" value="1"/>
</dbReference>
<feature type="compositionally biased region" description="Basic and acidic residues" evidence="7">
    <location>
        <begin position="1"/>
        <end position="15"/>
    </location>
</feature>
<dbReference type="Gene3D" id="1.10.20.10">
    <property type="entry name" value="Histone, subunit A"/>
    <property type="match status" value="1"/>
</dbReference>
<keyword evidence="2" id="KW-0805">Transcription regulation</keyword>
<proteinExistence type="inferred from homology"/>
<evidence type="ECO:0000256" key="7">
    <source>
        <dbReference type="SAM" id="MobiDB-lite"/>
    </source>
</evidence>
<dbReference type="Proteomes" id="UP001515480">
    <property type="component" value="Unassembled WGS sequence"/>
</dbReference>
<dbReference type="PANTHER" id="PTHR11380:SF5">
    <property type="entry name" value="TRANSCRIPTION INITIATION FACTOR TFIID SUBUNIT 13"/>
    <property type="match status" value="1"/>
</dbReference>
<dbReference type="CDD" id="cd07978">
    <property type="entry name" value="HFD_TAF13"/>
    <property type="match status" value="1"/>
</dbReference>
<protein>
    <recommendedName>
        <fullName evidence="6">Transcription initiation factor TFIID subunit 13</fullName>
    </recommendedName>
</protein>
<sequence>MEASRGEDPTDSERRQGRKRKAPAADAPKTDPPRFQREIRSMMYGFGDSSRPAAESVRLMEEMMLEYVHLLLQQAHSACEERQRATRHRGGADVKLKEQDLLFVLRKDSRRHRRAQEILEVYQEQKELTQERPEYARDDL</sequence>
<dbReference type="InterPro" id="IPR009072">
    <property type="entry name" value="Histone-fold"/>
</dbReference>
<evidence type="ECO:0000313" key="9">
    <source>
        <dbReference type="Proteomes" id="UP001515480"/>
    </source>
</evidence>
<evidence type="ECO:0000256" key="4">
    <source>
        <dbReference type="ARBA" id="ARBA00023242"/>
    </source>
</evidence>
<comment type="subcellular location">
    <subcellularLocation>
        <location evidence="1">Nucleus</location>
    </subcellularLocation>
</comment>
<evidence type="ECO:0000256" key="6">
    <source>
        <dbReference type="ARBA" id="ARBA00040136"/>
    </source>
</evidence>